<dbReference type="Proteomes" id="UP000028073">
    <property type="component" value="Unassembled WGS sequence"/>
</dbReference>
<dbReference type="GO" id="GO:0003677">
    <property type="term" value="F:DNA binding"/>
    <property type="evidence" value="ECO:0007669"/>
    <property type="project" value="UniProtKB-KW"/>
</dbReference>
<accession>A0A081NJB1</accession>
<name>A0A081NJB1_9GAMM</name>
<protein>
    <submittedName>
        <fullName evidence="1">DNA-binding protein</fullName>
    </submittedName>
</protein>
<gene>
    <name evidence="1" type="ORF">GZ78_13765</name>
</gene>
<reference evidence="1 2" key="1">
    <citation type="submission" date="2014-06" db="EMBL/GenBank/DDBJ databases">
        <title>Whole Genome Sequences of Three Symbiotic Endozoicomonas Bacteria.</title>
        <authorList>
            <person name="Neave M.J."/>
            <person name="Apprill A."/>
            <person name="Voolstra C.R."/>
        </authorList>
    </citation>
    <scope>NUCLEOTIDE SEQUENCE [LARGE SCALE GENOMIC DNA]</scope>
    <source>
        <strain evidence="1 2">DSM 25634</strain>
    </source>
</reference>
<dbReference type="EMBL" id="JOKH01000002">
    <property type="protein sequence ID" value="KEQ18534.1"/>
    <property type="molecule type" value="Genomic_DNA"/>
</dbReference>
<dbReference type="OrthoDB" id="696873at2"/>
<keyword evidence="1" id="KW-0238">DNA-binding</keyword>
<proteinExistence type="predicted"/>
<dbReference type="STRING" id="1137799.GZ78_13765"/>
<organism evidence="1 2">
    <name type="scientific">Endozoicomonas numazuensis</name>
    <dbReference type="NCBI Taxonomy" id="1137799"/>
    <lineage>
        <taxon>Bacteria</taxon>
        <taxon>Pseudomonadati</taxon>
        <taxon>Pseudomonadota</taxon>
        <taxon>Gammaproteobacteria</taxon>
        <taxon>Oceanospirillales</taxon>
        <taxon>Endozoicomonadaceae</taxon>
        <taxon>Endozoicomonas</taxon>
    </lineage>
</organism>
<sequence length="336" mass="38678">MSNDLTTSTIDRQNVLNNPYALEKIQEHLGIGGITWQGEILLTKVQVVRLLGVDERTVERYLTNHEQELATNGYRVLRGKSLKELKNSFGTDIDVGTKTTVLGVFSFRAFLNLAMLLTESEKARAIRSRILDIVIDVIAERSGGHTQFINQRDEAFLPAAYQEFSYRQVFTTALRDYLDMGNFKYGVYTNKVYKAVFHEDAKEYRQILKLAEKENPRDSMYAEVLQAIASIENGLAHEMKTRSEELGRKLRPKELDEIIDQIEHNPYLKPTMEQARTRMASRDLCFRDALHEKLQAYVQAVPATDFERFMGETSKALEERLSDPETLAVFKRLKDR</sequence>
<dbReference type="eggNOG" id="COG1256">
    <property type="taxonomic scope" value="Bacteria"/>
</dbReference>
<evidence type="ECO:0000313" key="2">
    <source>
        <dbReference type="Proteomes" id="UP000028073"/>
    </source>
</evidence>
<evidence type="ECO:0000313" key="1">
    <source>
        <dbReference type="EMBL" id="KEQ18534.1"/>
    </source>
</evidence>
<comment type="caution">
    <text evidence="1">The sequence shown here is derived from an EMBL/GenBank/DDBJ whole genome shotgun (WGS) entry which is preliminary data.</text>
</comment>
<dbReference type="RefSeq" id="WP_034835966.1">
    <property type="nucleotide sequence ID" value="NZ_JOKH01000002.1"/>
</dbReference>
<keyword evidence="2" id="KW-1185">Reference proteome</keyword>
<dbReference type="AlphaFoldDB" id="A0A081NJB1"/>